<organism evidence="2">
    <name type="scientific">Cacopsylla melanoneura</name>
    <dbReference type="NCBI Taxonomy" id="428564"/>
    <lineage>
        <taxon>Eukaryota</taxon>
        <taxon>Metazoa</taxon>
        <taxon>Ecdysozoa</taxon>
        <taxon>Arthropoda</taxon>
        <taxon>Hexapoda</taxon>
        <taxon>Insecta</taxon>
        <taxon>Pterygota</taxon>
        <taxon>Neoptera</taxon>
        <taxon>Paraneoptera</taxon>
        <taxon>Hemiptera</taxon>
        <taxon>Sternorrhyncha</taxon>
        <taxon>Psylloidea</taxon>
        <taxon>Psyllidae</taxon>
        <taxon>Psyllinae</taxon>
        <taxon>Cacopsylla</taxon>
    </lineage>
</organism>
<keyword evidence="1" id="KW-0812">Transmembrane</keyword>
<dbReference type="AlphaFoldDB" id="A0A8D8REV7"/>
<reference evidence="2" key="1">
    <citation type="submission" date="2021-05" db="EMBL/GenBank/DDBJ databases">
        <authorList>
            <person name="Alioto T."/>
            <person name="Alioto T."/>
            <person name="Gomez Garrido J."/>
        </authorList>
    </citation>
    <scope>NUCLEOTIDE SEQUENCE</scope>
</reference>
<evidence type="ECO:0000313" key="2">
    <source>
        <dbReference type="EMBL" id="CAG6647352.1"/>
    </source>
</evidence>
<keyword evidence="1" id="KW-0472">Membrane</keyword>
<sequence>MMDRIRSLSLDTVCFLEMVVLLSILNMSPSSMSPLCCPVAPPWNRIQLAINRVLMGGLHLDRNIVIPTFDLYSHVYGSHFHTEKIFPIFLFLFFVSCKILFHVKLTCVSQYYEY</sequence>
<dbReference type="EMBL" id="HBUF01146542">
    <property type="protein sequence ID" value="CAG6647352.1"/>
    <property type="molecule type" value="Transcribed_RNA"/>
</dbReference>
<feature type="transmembrane region" description="Helical" evidence="1">
    <location>
        <begin position="7"/>
        <end position="25"/>
    </location>
</feature>
<proteinExistence type="predicted"/>
<protein>
    <submittedName>
        <fullName evidence="2">Uncharacterized protein</fullName>
    </submittedName>
</protein>
<accession>A0A8D8REV7</accession>
<name>A0A8D8REV7_9HEMI</name>
<keyword evidence="1" id="KW-1133">Transmembrane helix</keyword>
<feature type="transmembrane region" description="Helical" evidence="1">
    <location>
        <begin position="85"/>
        <end position="103"/>
    </location>
</feature>
<evidence type="ECO:0000256" key="1">
    <source>
        <dbReference type="SAM" id="Phobius"/>
    </source>
</evidence>